<dbReference type="SUPFAM" id="SSF103647">
    <property type="entry name" value="TSP type-3 repeat"/>
    <property type="match status" value="2"/>
</dbReference>
<evidence type="ECO:0000259" key="8">
    <source>
        <dbReference type="PROSITE" id="PS51123"/>
    </source>
</evidence>
<evidence type="ECO:0000256" key="5">
    <source>
        <dbReference type="PROSITE-ProRule" id="PRU00473"/>
    </source>
</evidence>
<dbReference type="GO" id="GO:0009279">
    <property type="term" value="C:cell outer membrane"/>
    <property type="evidence" value="ECO:0007669"/>
    <property type="project" value="UniProtKB-SubCell"/>
</dbReference>
<dbReference type="PRINTS" id="PR01021">
    <property type="entry name" value="OMPADOMAIN"/>
</dbReference>
<evidence type="ECO:0000313" key="9">
    <source>
        <dbReference type="EMBL" id="ANW97095.1"/>
    </source>
</evidence>
<dbReference type="Proteomes" id="UP000092967">
    <property type="component" value="Chromosome"/>
</dbReference>
<feature type="domain" description="OmpA-like" evidence="8">
    <location>
        <begin position="348"/>
        <end position="465"/>
    </location>
</feature>
<keyword evidence="10" id="KW-1185">Reference proteome</keyword>
<accession>A0A1B1Y8J9</accession>
<dbReference type="InterPro" id="IPR050330">
    <property type="entry name" value="Bact_OuterMem_StrucFunc"/>
</dbReference>
<dbReference type="KEGG" id="wfu:AXE80_12720"/>
<protein>
    <recommendedName>
        <fullName evidence="8">OmpA-like domain-containing protein</fullName>
    </recommendedName>
</protein>
<gene>
    <name evidence="9" type="ORF">AXE80_12720</name>
</gene>
<dbReference type="Pfam" id="PF02412">
    <property type="entry name" value="TSP_3"/>
    <property type="match status" value="4"/>
</dbReference>
<dbReference type="EMBL" id="CP014224">
    <property type="protein sequence ID" value="ANW97095.1"/>
    <property type="molecule type" value="Genomic_DNA"/>
</dbReference>
<dbReference type="Gene3D" id="4.10.1080.10">
    <property type="entry name" value="TSP type-3 repeat"/>
    <property type="match status" value="1"/>
</dbReference>
<dbReference type="AlphaFoldDB" id="A0A1B1Y8J9"/>
<dbReference type="InterPro" id="IPR006664">
    <property type="entry name" value="OMP_bac"/>
</dbReference>
<organism evidence="9 10">
    <name type="scientific">Wenyingzhuangia fucanilytica</name>
    <dbReference type="NCBI Taxonomy" id="1790137"/>
    <lineage>
        <taxon>Bacteria</taxon>
        <taxon>Pseudomonadati</taxon>
        <taxon>Bacteroidota</taxon>
        <taxon>Flavobacteriia</taxon>
        <taxon>Flavobacteriales</taxon>
        <taxon>Flavobacteriaceae</taxon>
        <taxon>Wenyingzhuangia</taxon>
    </lineage>
</organism>
<dbReference type="GO" id="GO:0007155">
    <property type="term" value="P:cell adhesion"/>
    <property type="evidence" value="ECO:0007669"/>
    <property type="project" value="InterPro"/>
</dbReference>
<keyword evidence="2 7" id="KW-0732">Signal</keyword>
<feature type="region of interest" description="Disordered" evidence="6">
    <location>
        <begin position="277"/>
        <end position="299"/>
    </location>
</feature>
<dbReference type="PANTHER" id="PTHR30329:SF21">
    <property type="entry name" value="LIPOPROTEIN YIAD-RELATED"/>
    <property type="match status" value="1"/>
</dbReference>
<dbReference type="InterPro" id="IPR006665">
    <property type="entry name" value="OmpA-like"/>
</dbReference>
<dbReference type="InterPro" id="IPR028974">
    <property type="entry name" value="TSP_type-3_rpt"/>
</dbReference>
<dbReference type="InterPro" id="IPR018247">
    <property type="entry name" value="EF_Hand_1_Ca_BS"/>
</dbReference>
<reference evidence="9 10" key="1">
    <citation type="submission" date="2016-02" db="EMBL/GenBank/DDBJ databases">
        <authorList>
            <person name="Wen L."/>
            <person name="He K."/>
            <person name="Yang H."/>
        </authorList>
    </citation>
    <scope>NUCLEOTIDE SEQUENCE [LARGE SCALE GENOMIC DNA]</scope>
    <source>
        <strain evidence="9 10">CZ1127</strain>
    </source>
</reference>
<comment type="subcellular location">
    <subcellularLocation>
        <location evidence="1">Cell outer membrane</location>
    </subcellularLocation>
</comment>
<dbReference type="Pfam" id="PF00691">
    <property type="entry name" value="OmpA"/>
    <property type="match status" value="1"/>
</dbReference>
<dbReference type="PRINTS" id="PR01023">
    <property type="entry name" value="NAFLGMOTY"/>
</dbReference>
<name>A0A1B1Y8J9_9FLAO</name>
<evidence type="ECO:0000256" key="4">
    <source>
        <dbReference type="ARBA" id="ARBA00023237"/>
    </source>
</evidence>
<dbReference type="GO" id="GO:0005509">
    <property type="term" value="F:calcium ion binding"/>
    <property type="evidence" value="ECO:0007669"/>
    <property type="project" value="InterPro"/>
</dbReference>
<dbReference type="CDD" id="cd07185">
    <property type="entry name" value="OmpA_C-like"/>
    <property type="match status" value="1"/>
</dbReference>
<keyword evidence="3 5" id="KW-0472">Membrane</keyword>
<feature type="chain" id="PRO_5008532603" description="OmpA-like domain-containing protein" evidence="7">
    <location>
        <begin position="23"/>
        <end position="465"/>
    </location>
</feature>
<dbReference type="PROSITE" id="PS00018">
    <property type="entry name" value="EF_HAND_1"/>
    <property type="match status" value="1"/>
</dbReference>
<dbReference type="PROSITE" id="PS51123">
    <property type="entry name" value="OMPA_2"/>
    <property type="match status" value="1"/>
</dbReference>
<dbReference type="RefSeq" id="WP_068827955.1">
    <property type="nucleotide sequence ID" value="NZ_CP014224.1"/>
</dbReference>
<evidence type="ECO:0000313" key="10">
    <source>
        <dbReference type="Proteomes" id="UP000092967"/>
    </source>
</evidence>
<dbReference type="InterPro" id="IPR036737">
    <property type="entry name" value="OmpA-like_sf"/>
</dbReference>
<evidence type="ECO:0000256" key="3">
    <source>
        <dbReference type="ARBA" id="ARBA00023136"/>
    </source>
</evidence>
<sequence>MKNFKALSLIVLLVFTAIKSNAQDEKHPWAIGVGINMVDVSPYGVSRLGNQIEDYFGPHDWNMIPVLSRAYVARYLDHGLSADFTGAINSLDKIPAGDVSEKNYYSLDLGLRYDLNHMFGESGWFDPYVKFGLGAVWVDGDEALTVSPTIGFNTWFNESIGLNFESSYKSDAIFGDTKLGHATYINSGYHFQHSISLVFRFGAKDTDGDGVLDADDLCPQIAGKPELFGCSDIDGDGIADKDDACPELAGTEATKGCPDSDGDGVIDSEDKCPNLAGEAKDGGCPDSDKDGLSDNNDKCPNTFGPIENNGCPWADTDGDGVTDNLDNCINERGPKENNGCPVKLTEEAKKKLGTYAKTIQFNSGKAVFKGGVTKTLDVIVDVMKEFDGVRFNVEGHSDSAGDDAKNLKLSQERAQAVVDYLTSKGIEDWRLHAVGYGEANPIASNKTATGRALNRRVVLSAIESE</sequence>
<dbReference type="PANTHER" id="PTHR30329">
    <property type="entry name" value="STATOR ELEMENT OF FLAGELLAR MOTOR COMPLEX"/>
    <property type="match status" value="1"/>
</dbReference>
<dbReference type="InterPro" id="IPR003367">
    <property type="entry name" value="Thrombospondin_3-like_rpt"/>
</dbReference>
<evidence type="ECO:0000256" key="6">
    <source>
        <dbReference type="SAM" id="MobiDB-lite"/>
    </source>
</evidence>
<evidence type="ECO:0000256" key="2">
    <source>
        <dbReference type="ARBA" id="ARBA00022729"/>
    </source>
</evidence>
<feature type="signal peptide" evidence="7">
    <location>
        <begin position="1"/>
        <end position="22"/>
    </location>
</feature>
<dbReference type="SUPFAM" id="SSF103088">
    <property type="entry name" value="OmpA-like"/>
    <property type="match status" value="1"/>
</dbReference>
<proteinExistence type="predicted"/>
<keyword evidence="4" id="KW-0998">Cell outer membrane</keyword>
<dbReference type="OrthoDB" id="9805336at2"/>
<dbReference type="STRING" id="1790137.AXE80_12720"/>
<evidence type="ECO:0000256" key="7">
    <source>
        <dbReference type="SAM" id="SignalP"/>
    </source>
</evidence>
<evidence type="ECO:0000256" key="1">
    <source>
        <dbReference type="ARBA" id="ARBA00004442"/>
    </source>
</evidence>
<dbReference type="Gene3D" id="3.30.1330.60">
    <property type="entry name" value="OmpA-like domain"/>
    <property type="match status" value="1"/>
</dbReference>
<feature type="compositionally biased region" description="Basic and acidic residues" evidence="6">
    <location>
        <begin position="277"/>
        <end position="297"/>
    </location>
</feature>